<evidence type="ECO:0000313" key="1">
    <source>
        <dbReference type="EMBL" id="GAV49494.1"/>
    </source>
</evidence>
<protein>
    <submittedName>
        <fullName evidence="1">Uncharacterized protein</fullName>
    </submittedName>
</protein>
<dbReference type="AlphaFoldDB" id="A0A1Q3A1B1"/>
<dbReference type="Proteomes" id="UP000187013">
    <property type="component" value="Unassembled WGS sequence"/>
</dbReference>
<proteinExistence type="predicted"/>
<gene>
    <name evidence="1" type="ORF">ZYGR_0P01380</name>
</gene>
<name>A0A1Q3A1B1_ZYGRO</name>
<dbReference type="EMBL" id="BDGX01000016">
    <property type="protein sequence ID" value="GAV49494.1"/>
    <property type="molecule type" value="Genomic_DNA"/>
</dbReference>
<dbReference type="eggNOG" id="ENOG502S0AH">
    <property type="taxonomic scope" value="Eukaryota"/>
</dbReference>
<evidence type="ECO:0000313" key="2">
    <source>
        <dbReference type="Proteomes" id="UP000187013"/>
    </source>
</evidence>
<sequence>MSLINESSSFGSESLTTCSKLRINCFFEFCKKPSISTTFKLWNSLQRRCRGAELIIMIPQVSELVVLQTIYLLLQNGESVRVSLVKLTNEIRNSVLVRQLSTGEPPLDINDILSIVKRVLPNQRISLVDGQLSFPHLQLNELKQEIQSRRQSLQSSQLQVIKQLEEQILHPRKVDPKREKLLQLYRDTVLNKLNKSHTLDQLYTQVPQDTNVTKLHIALDNIKNDTPASVHELQLTLQLAICNAKACTRTGSKQWQLCTQAQIDLDETVQFMRRALE</sequence>
<organism evidence="1 2">
    <name type="scientific">Zygosaccharomyces rouxii</name>
    <dbReference type="NCBI Taxonomy" id="4956"/>
    <lineage>
        <taxon>Eukaryota</taxon>
        <taxon>Fungi</taxon>
        <taxon>Dikarya</taxon>
        <taxon>Ascomycota</taxon>
        <taxon>Saccharomycotina</taxon>
        <taxon>Saccharomycetes</taxon>
        <taxon>Saccharomycetales</taxon>
        <taxon>Saccharomycetaceae</taxon>
        <taxon>Zygosaccharomyces</taxon>
    </lineage>
</organism>
<dbReference type="PRINTS" id="PR02067">
    <property type="entry name" value="PROTEINEAF5"/>
</dbReference>
<accession>A0A1Q3A1B1</accession>
<dbReference type="OrthoDB" id="4029425at2759"/>
<comment type="caution">
    <text evidence="1">The sequence shown here is derived from an EMBL/GenBank/DDBJ whole genome shotgun (WGS) entry which is preliminary data.</text>
</comment>
<dbReference type="InterPro" id="IPR026226">
    <property type="entry name" value="EAF5"/>
</dbReference>
<reference evidence="1 2" key="1">
    <citation type="submission" date="2016-08" db="EMBL/GenBank/DDBJ databases">
        <title>Draft genome sequence of allopolyploid Zygosaccharomyces rouxii.</title>
        <authorList>
            <person name="Watanabe J."/>
            <person name="Uehara K."/>
            <person name="Mogi Y."/>
            <person name="Tsukioka Y."/>
        </authorList>
    </citation>
    <scope>NUCLEOTIDE SEQUENCE [LARGE SCALE GENOMIC DNA]</scope>
    <source>
        <strain evidence="1 2">NBRC 110957</strain>
    </source>
</reference>